<dbReference type="InterPro" id="IPR000528">
    <property type="entry name" value="Plant_nsLTP"/>
</dbReference>
<comment type="similarity">
    <text evidence="2">Belongs to the plant LTP family.</text>
</comment>
<feature type="compositionally biased region" description="Polar residues" evidence="11">
    <location>
        <begin position="130"/>
        <end position="140"/>
    </location>
</feature>
<keyword evidence="8" id="KW-1015">Disulfide bond</keyword>
<dbReference type="Gene3D" id="1.10.110.10">
    <property type="entry name" value="Plant lipid-transfer and hydrophobic proteins"/>
    <property type="match status" value="1"/>
</dbReference>
<dbReference type="EMBL" id="JABTTQ020000150">
    <property type="protein sequence ID" value="KAK6141352.1"/>
    <property type="molecule type" value="Genomic_DNA"/>
</dbReference>
<evidence type="ECO:0000313" key="16">
    <source>
        <dbReference type="Proteomes" id="UP001318860"/>
    </source>
</evidence>
<evidence type="ECO:0000256" key="8">
    <source>
        <dbReference type="ARBA" id="ARBA00023157"/>
    </source>
</evidence>
<keyword evidence="9" id="KW-0325">Glycoprotein</keyword>
<feature type="domain" description="Bifunctional inhibitor/plant lipid transfer protein/seed storage helical" evidence="14">
    <location>
        <begin position="25"/>
        <end position="102"/>
    </location>
</feature>
<dbReference type="CDD" id="cd00010">
    <property type="entry name" value="AAI_LTSS"/>
    <property type="match status" value="1"/>
</dbReference>
<evidence type="ECO:0000256" key="1">
    <source>
        <dbReference type="ARBA" id="ARBA00004609"/>
    </source>
</evidence>
<evidence type="ECO:0000256" key="11">
    <source>
        <dbReference type="SAM" id="MobiDB-lite"/>
    </source>
</evidence>
<evidence type="ECO:0000259" key="14">
    <source>
        <dbReference type="SMART" id="SM00499"/>
    </source>
</evidence>
<name>A0ABR0W211_REHGL</name>
<evidence type="ECO:0000256" key="6">
    <source>
        <dbReference type="ARBA" id="ARBA00022729"/>
    </source>
</evidence>
<protein>
    <recommendedName>
        <fullName evidence="14">Bifunctional inhibitor/plant lipid transfer protein/seed storage helical domain-containing protein</fullName>
    </recommendedName>
</protein>
<keyword evidence="12" id="KW-0472">Membrane</keyword>
<dbReference type="Proteomes" id="UP001318860">
    <property type="component" value="Unassembled WGS sequence"/>
</dbReference>
<keyword evidence="3" id="KW-0813">Transport</keyword>
<feature type="signal peptide" evidence="13">
    <location>
        <begin position="1"/>
        <end position="21"/>
    </location>
</feature>
<comment type="subcellular location">
    <subcellularLocation>
        <location evidence="1">Cell membrane</location>
        <topology evidence="1">Lipid-anchor</topology>
        <topology evidence="1">GPI-anchor</topology>
    </subcellularLocation>
</comment>
<keyword evidence="12" id="KW-0812">Transmembrane</keyword>
<dbReference type="InterPro" id="IPR043325">
    <property type="entry name" value="LTSS"/>
</dbReference>
<keyword evidence="7" id="KW-0446">Lipid-binding</keyword>
<organism evidence="15 16">
    <name type="scientific">Rehmannia glutinosa</name>
    <name type="common">Chinese foxglove</name>
    <dbReference type="NCBI Taxonomy" id="99300"/>
    <lineage>
        <taxon>Eukaryota</taxon>
        <taxon>Viridiplantae</taxon>
        <taxon>Streptophyta</taxon>
        <taxon>Embryophyta</taxon>
        <taxon>Tracheophyta</taxon>
        <taxon>Spermatophyta</taxon>
        <taxon>Magnoliopsida</taxon>
        <taxon>eudicotyledons</taxon>
        <taxon>Gunneridae</taxon>
        <taxon>Pentapetalae</taxon>
        <taxon>asterids</taxon>
        <taxon>lamiids</taxon>
        <taxon>Lamiales</taxon>
        <taxon>Orobanchaceae</taxon>
        <taxon>Rehmannieae</taxon>
        <taxon>Rehmannia</taxon>
    </lineage>
</organism>
<gene>
    <name evidence="15" type="ORF">DH2020_024902</name>
</gene>
<feature type="chain" id="PRO_5046498462" description="Bifunctional inhibitor/plant lipid transfer protein/seed storage helical domain-containing protein" evidence="13">
    <location>
        <begin position="22"/>
        <end position="171"/>
    </location>
</feature>
<sequence length="171" mass="17417">MAYKAILFLALLSVLSTKTTAQSSCKNTLMGLSPCLNYVTGNSSSPSSSCCSQLSNVVQSQPQCLCLLMNGAASSYGININQTLALALPGVCNVQTPPLSRCNDVNAPTGSPVTPQSPPADSTKAPETKPSGSDVPSGSKTVIGGSNVQAPSNVVILVLFVASYALFVAGF</sequence>
<evidence type="ECO:0000256" key="3">
    <source>
        <dbReference type="ARBA" id="ARBA00022448"/>
    </source>
</evidence>
<dbReference type="SUPFAM" id="SSF47699">
    <property type="entry name" value="Bifunctional inhibitor/lipid-transfer protein/seed storage 2S albumin"/>
    <property type="match status" value="1"/>
</dbReference>
<keyword evidence="6 13" id="KW-0732">Signal</keyword>
<dbReference type="SMART" id="SM00499">
    <property type="entry name" value="AAI"/>
    <property type="match status" value="1"/>
</dbReference>
<evidence type="ECO:0000313" key="15">
    <source>
        <dbReference type="EMBL" id="KAK6141352.1"/>
    </source>
</evidence>
<evidence type="ECO:0000256" key="10">
    <source>
        <dbReference type="ARBA" id="ARBA00023288"/>
    </source>
</evidence>
<evidence type="ECO:0000256" key="12">
    <source>
        <dbReference type="SAM" id="Phobius"/>
    </source>
</evidence>
<keyword evidence="12" id="KW-1133">Transmembrane helix</keyword>
<evidence type="ECO:0000256" key="2">
    <source>
        <dbReference type="ARBA" id="ARBA00009748"/>
    </source>
</evidence>
<keyword evidence="5" id="KW-0336">GPI-anchor</keyword>
<dbReference type="InterPro" id="IPR016140">
    <property type="entry name" value="Bifunc_inhib/LTP/seed_store"/>
</dbReference>
<dbReference type="InterPro" id="IPR036312">
    <property type="entry name" value="Bifun_inhib/LTP/seed_sf"/>
</dbReference>
<dbReference type="PANTHER" id="PTHR33044">
    <property type="entry name" value="BIFUNCTIONAL INHIBITOR/LIPID-TRANSFER PROTEIN/SEED STORAGE 2S ALBUMIN SUPERFAMILY PROTEIN-RELATED"/>
    <property type="match status" value="1"/>
</dbReference>
<accession>A0ABR0W211</accession>
<feature type="transmembrane region" description="Helical" evidence="12">
    <location>
        <begin position="150"/>
        <end position="169"/>
    </location>
</feature>
<keyword evidence="16" id="KW-1185">Reference proteome</keyword>
<evidence type="ECO:0000256" key="4">
    <source>
        <dbReference type="ARBA" id="ARBA00022475"/>
    </source>
</evidence>
<keyword evidence="10" id="KW-0449">Lipoprotein</keyword>
<reference evidence="15 16" key="1">
    <citation type="journal article" date="2021" name="Comput. Struct. Biotechnol. J.">
        <title>De novo genome assembly of the potent medicinal plant Rehmannia glutinosa using nanopore technology.</title>
        <authorList>
            <person name="Ma L."/>
            <person name="Dong C."/>
            <person name="Song C."/>
            <person name="Wang X."/>
            <person name="Zheng X."/>
            <person name="Niu Y."/>
            <person name="Chen S."/>
            <person name="Feng W."/>
        </authorList>
    </citation>
    <scope>NUCLEOTIDE SEQUENCE [LARGE SCALE GENOMIC DNA]</scope>
    <source>
        <strain evidence="15">DH-2019</strain>
    </source>
</reference>
<dbReference type="PRINTS" id="PR00382">
    <property type="entry name" value="LIPIDTRNSFER"/>
</dbReference>
<evidence type="ECO:0000256" key="9">
    <source>
        <dbReference type="ARBA" id="ARBA00023180"/>
    </source>
</evidence>
<evidence type="ECO:0000256" key="5">
    <source>
        <dbReference type="ARBA" id="ARBA00022622"/>
    </source>
</evidence>
<evidence type="ECO:0000256" key="13">
    <source>
        <dbReference type="SAM" id="SignalP"/>
    </source>
</evidence>
<dbReference type="Pfam" id="PF14368">
    <property type="entry name" value="LTP_2"/>
    <property type="match status" value="1"/>
</dbReference>
<comment type="caution">
    <text evidence="15">The sequence shown here is derived from an EMBL/GenBank/DDBJ whole genome shotgun (WGS) entry which is preliminary data.</text>
</comment>
<feature type="region of interest" description="Disordered" evidence="11">
    <location>
        <begin position="103"/>
        <end position="140"/>
    </location>
</feature>
<evidence type="ECO:0000256" key="7">
    <source>
        <dbReference type="ARBA" id="ARBA00023121"/>
    </source>
</evidence>
<proteinExistence type="inferred from homology"/>
<keyword evidence="4" id="KW-1003">Cell membrane</keyword>